<dbReference type="OrthoDB" id="619536at2759"/>
<keyword evidence="1" id="KW-1133">Transmembrane helix</keyword>
<evidence type="ECO:0000256" key="1">
    <source>
        <dbReference type="SAM" id="Phobius"/>
    </source>
</evidence>
<feature type="transmembrane region" description="Helical" evidence="1">
    <location>
        <begin position="29"/>
        <end position="59"/>
    </location>
</feature>
<name>A0A8J2LGQ8_9HEXA</name>
<dbReference type="AlphaFoldDB" id="A0A8J2LGQ8"/>
<sequence>MRREDTIMEVVLKSELKKMARKSSLCRRVVKVLCSFLLGLVLMIAVPLLLICMTPFYIFRWIISIVGPKINPELGKIIHTRGATLAGDDIYEGSPKCIIFAAGVADGKLPLETFHENSARVLKSKNPDGTFFHPEFRQCIVKWMGYHFWKWDKEYKVENHIRFYDGIYADRIAKEGVTDDIQTLLGAEFIRSPFTPNRSPWEAFLIHNVIVEGGDPVNKPKSMLVLRIHHSLADGFAVLKVITIDLMIAQYERAQADFFRKTLCDKITQGILYLFKAPFEGAAQIIEAVDFNEWHIPENRLARDYHTAATPRIPLDVIKDLKNQHNTSFTCILLAAFAGGIRRFMLANKYNLPRSIHCLMPLPMPGHPAKMRNHMTLCVITLPLDVADPLERLDDVTAELERQRKSSVPISMFMAGPIFGALPAALIKATFKNYATTAVLTFMPGPDRVIDFLGCPLDDMIYGGGLLAGNCGVGLSSLSYNGAIRMGTAVDTNILSSRDKVEELIQNIQEELTILKNIEV</sequence>
<organism evidence="3 4">
    <name type="scientific">Allacma fusca</name>
    <dbReference type="NCBI Taxonomy" id="39272"/>
    <lineage>
        <taxon>Eukaryota</taxon>
        <taxon>Metazoa</taxon>
        <taxon>Ecdysozoa</taxon>
        <taxon>Arthropoda</taxon>
        <taxon>Hexapoda</taxon>
        <taxon>Collembola</taxon>
        <taxon>Symphypleona</taxon>
        <taxon>Sminthuridae</taxon>
        <taxon>Allacma</taxon>
    </lineage>
</organism>
<dbReference type="Pfam" id="PF06974">
    <property type="entry name" value="WS_DGAT_C"/>
    <property type="match status" value="1"/>
</dbReference>
<protein>
    <recommendedName>
        <fullName evidence="2">O-acyltransferase WSD1 C-terminal domain-containing protein</fullName>
    </recommendedName>
</protein>
<dbReference type="InterPro" id="IPR009721">
    <property type="entry name" value="O-acyltransferase_WSD1_C"/>
</dbReference>
<accession>A0A8J2LGQ8</accession>
<evidence type="ECO:0000313" key="3">
    <source>
        <dbReference type="EMBL" id="CAG7821674.1"/>
    </source>
</evidence>
<keyword evidence="1" id="KW-0812">Transmembrane</keyword>
<dbReference type="PANTHER" id="PTHR31650">
    <property type="entry name" value="O-ACYLTRANSFERASE (WSD1-LIKE) FAMILY PROTEIN"/>
    <property type="match status" value="1"/>
</dbReference>
<comment type="caution">
    <text evidence="3">The sequence shown here is derived from an EMBL/GenBank/DDBJ whole genome shotgun (WGS) entry which is preliminary data.</text>
</comment>
<dbReference type="GO" id="GO:0005886">
    <property type="term" value="C:plasma membrane"/>
    <property type="evidence" value="ECO:0007669"/>
    <property type="project" value="TreeGrafter"/>
</dbReference>
<keyword evidence="1" id="KW-0472">Membrane</keyword>
<dbReference type="Proteomes" id="UP000708208">
    <property type="component" value="Unassembled WGS sequence"/>
</dbReference>
<reference evidence="3" key="1">
    <citation type="submission" date="2021-06" db="EMBL/GenBank/DDBJ databases">
        <authorList>
            <person name="Hodson N. C."/>
            <person name="Mongue J. A."/>
            <person name="Jaron S. K."/>
        </authorList>
    </citation>
    <scope>NUCLEOTIDE SEQUENCE</scope>
</reference>
<evidence type="ECO:0000259" key="2">
    <source>
        <dbReference type="Pfam" id="PF06974"/>
    </source>
</evidence>
<evidence type="ECO:0000313" key="4">
    <source>
        <dbReference type="Proteomes" id="UP000708208"/>
    </source>
</evidence>
<keyword evidence="4" id="KW-1185">Reference proteome</keyword>
<dbReference type="EMBL" id="CAJVCH010517808">
    <property type="protein sequence ID" value="CAG7821674.1"/>
    <property type="molecule type" value="Genomic_DNA"/>
</dbReference>
<dbReference type="PANTHER" id="PTHR31650:SF1">
    <property type="entry name" value="WAX ESTER SYNTHASE_DIACYLGLYCEROL ACYLTRANSFERASE 4-RELATED"/>
    <property type="match status" value="1"/>
</dbReference>
<dbReference type="InterPro" id="IPR045034">
    <property type="entry name" value="O-acyltransferase_WSD1-like"/>
</dbReference>
<proteinExistence type="predicted"/>
<gene>
    <name evidence="3" type="ORF">AFUS01_LOCUS31995</name>
</gene>
<dbReference type="GO" id="GO:0008374">
    <property type="term" value="F:O-acyltransferase activity"/>
    <property type="evidence" value="ECO:0007669"/>
    <property type="project" value="InterPro"/>
</dbReference>
<feature type="domain" description="O-acyltransferase WSD1 C-terminal" evidence="2">
    <location>
        <begin position="373"/>
        <end position="515"/>
    </location>
</feature>
<dbReference type="GO" id="GO:0019432">
    <property type="term" value="P:triglyceride biosynthetic process"/>
    <property type="evidence" value="ECO:0007669"/>
    <property type="project" value="TreeGrafter"/>
</dbReference>